<dbReference type="AlphaFoldDB" id="A0A1V6PM49"/>
<evidence type="ECO:0000313" key="3">
    <source>
        <dbReference type="Proteomes" id="UP000191612"/>
    </source>
</evidence>
<evidence type="ECO:0000256" key="1">
    <source>
        <dbReference type="SAM" id="MobiDB-lite"/>
    </source>
</evidence>
<feature type="non-terminal residue" evidence="2">
    <location>
        <position position="1"/>
    </location>
</feature>
<comment type="caution">
    <text evidence="2">The sequence shown here is derived from an EMBL/GenBank/DDBJ whole genome shotgun (WGS) entry which is preliminary data.</text>
</comment>
<feature type="non-terminal residue" evidence="2">
    <location>
        <position position="152"/>
    </location>
</feature>
<organism evidence="2 3">
    <name type="scientific">Penicillium solitum</name>
    <dbReference type="NCBI Taxonomy" id="60172"/>
    <lineage>
        <taxon>Eukaryota</taxon>
        <taxon>Fungi</taxon>
        <taxon>Dikarya</taxon>
        <taxon>Ascomycota</taxon>
        <taxon>Pezizomycotina</taxon>
        <taxon>Eurotiomycetes</taxon>
        <taxon>Eurotiomycetidae</taxon>
        <taxon>Eurotiales</taxon>
        <taxon>Aspergillaceae</taxon>
        <taxon>Penicillium</taxon>
    </lineage>
</organism>
<accession>A0A1V6PM49</accession>
<dbReference type="EMBL" id="MDYO01000397">
    <property type="protein sequence ID" value="OQD78051.1"/>
    <property type="molecule type" value="Genomic_DNA"/>
</dbReference>
<name>A0A1V6PM49_9EURO</name>
<evidence type="ECO:0000313" key="2">
    <source>
        <dbReference type="EMBL" id="OQD78051.1"/>
    </source>
</evidence>
<keyword evidence="3" id="KW-1185">Reference proteome</keyword>
<feature type="region of interest" description="Disordered" evidence="1">
    <location>
        <begin position="118"/>
        <end position="152"/>
    </location>
</feature>
<reference evidence="3" key="1">
    <citation type="journal article" date="2017" name="Nat. Microbiol.">
        <title>Global analysis of biosynthetic gene clusters reveals vast potential of secondary metabolite production in Penicillium species.</title>
        <authorList>
            <person name="Nielsen J.C."/>
            <person name="Grijseels S."/>
            <person name="Prigent S."/>
            <person name="Ji B."/>
            <person name="Dainat J."/>
            <person name="Nielsen K.F."/>
            <person name="Frisvad J.C."/>
            <person name="Workman M."/>
            <person name="Nielsen J."/>
        </authorList>
    </citation>
    <scope>NUCLEOTIDE SEQUENCE [LARGE SCALE GENOMIC DNA]</scope>
    <source>
        <strain evidence="3">IBT 29525</strain>
    </source>
</reference>
<feature type="region of interest" description="Disordered" evidence="1">
    <location>
        <begin position="1"/>
        <end position="20"/>
    </location>
</feature>
<dbReference type="Proteomes" id="UP000191612">
    <property type="component" value="Unassembled WGS sequence"/>
</dbReference>
<proteinExistence type="predicted"/>
<protein>
    <submittedName>
        <fullName evidence="2">Uncharacterized protein</fullName>
    </submittedName>
</protein>
<sequence>ARGHCPPARPWAMSQSTPSRSDKIFPARPLLYLLLGETLTFRDLFVSFPSEFLSRIPSRRLFGLNSEALSALSGNNGGAGSNDGSISAAGATIPSPASPIDPATVIFVPSLPLTIPPTPPTVPPIPLGPPPAPLGPPPISPGPPPAPPTGPI</sequence>
<gene>
    <name evidence="2" type="ORF">PENSOL_c398G04971</name>
</gene>